<organism evidence="3 4">
    <name type="scientific">Gluconacetobacter entanii</name>
    <dbReference type="NCBI Taxonomy" id="108528"/>
    <lineage>
        <taxon>Bacteria</taxon>
        <taxon>Pseudomonadati</taxon>
        <taxon>Pseudomonadota</taxon>
        <taxon>Alphaproteobacteria</taxon>
        <taxon>Acetobacterales</taxon>
        <taxon>Acetobacteraceae</taxon>
        <taxon>Gluconacetobacter</taxon>
    </lineage>
</organism>
<dbReference type="AlphaFoldDB" id="A0A318PXV9"/>
<sequence length="116" mass="12398">MKKSCLAVLMSALFCGHAMAQAPTPREAAKQTGLMIARQNFTVPEYMRKTEQEGSGAVIAQRCLKAYPDDASARQTCAMVAVAEDYRLFSDTVKDTDGDATAPTHAPDATAASRPT</sequence>
<proteinExistence type="predicted"/>
<gene>
    <name evidence="3" type="ORF">CFR72_08320</name>
</gene>
<feature type="signal peptide" evidence="2">
    <location>
        <begin position="1"/>
        <end position="20"/>
    </location>
</feature>
<evidence type="ECO:0000313" key="3">
    <source>
        <dbReference type="EMBL" id="PYD63176.1"/>
    </source>
</evidence>
<dbReference type="EMBL" id="NKUF01000015">
    <property type="protein sequence ID" value="PYD63176.1"/>
    <property type="molecule type" value="Genomic_DNA"/>
</dbReference>
<dbReference type="OrthoDB" id="9944758at2"/>
<comment type="caution">
    <text evidence="3">The sequence shown here is derived from an EMBL/GenBank/DDBJ whole genome shotgun (WGS) entry which is preliminary data.</text>
</comment>
<protein>
    <recommendedName>
        <fullName evidence="5">UrcA family protein</fullName>
    </recommendedName>
</protein>
<evidence type="ECO:0000313" key="4">
    <source>
        <dbReference type="Proteomes" id="UP000248301"/>
    </source>
</evidence>
<keyword evidence="2" id="KW-0732">Signal</keyword>
<dbReference type="Proteomes" id="UP000248301">
    <property type="component" value="Unassembled WGS sequence"/>
</dbReference>
<feature type="region of interest" description="Disordered" evidence="1">
    <location>
        <begin position="93"/>
        <end position="116"/>
    </location>
</feature>
<name>A0A318PXV9_9PROT</name>
<feature type="chain" id="PRO_5016250008" description="UrcA family protein" evidence="2">
    <location>
        <begin position="21"/>
        <end position="116"/>
    </location>
</feature>
<accession>A0A318PXV9</accession>
<dbReference type="RefSeq" id="WP_110913529.1">
    <property type="nucleotide sequence ID" value="NZ_NKUF01000015.1"/>
</dbReference>
<reference evidence="3 4" key="1">
    <citation type="submission" date="2017-07" db="EMBL/GenBank/DDBJ databases">
        <title>A draft genome sequence of Gluconacetobacter entanii LTH 4560.</title>
        <authorList>
            <person name="Skraban J."/>
            <person name="Cleenwerck I."/>
            <person name="Vandamme P."/>
            <person name="Trcek J."/>
        </authorList>
    </citation>
    <scope>NUCLEOTIDE SEQUENCE [LARGE SCALE GENOMIC DNA]</scope>
    <source>
        <strain evidence="3 4">LTH 4560</strain>
    </source>
</reference>
<evidence type="ECO:0000256" key="2">
    <source>
        <dbReference type="SAM" id="SignalP"/>
    </source>
</evidence>
<evidence type="ECO:0000256" key="1">
    <source>
        <dbReference type="SAM" id="MobiDB-lite"/>
    </source>
</evidence>
<feature type="compositionally biased region" description="Low complexity" evidence="1">
    <location>
        <begin position="99"/>
        <end position="116"/>
    </location>
</feature>
<evidence type="ECO:0008006" key="5">
    <source>
        <dbReference type="Google" id="ProtNLM"/>
    </source>
</evidence>